<reference evidence="2" key="1">
    <citation type="journal article" date="2018" name="Front. Microbiol.">
        <title>Genome-Based Analysis Reveals the Taxonomy and Diversity of the Family Idiomarinaceae.</title>
        <authorList>
            <person name="Liu Y."/>
            <person name="Lai Q."/>
            <person name="Shao Z."/>
        </authorList>
    </citation>
    <scope>NUCLEOTIDE SEQUENCE [LARGE SCALE GENOMIC DNA]</scope>
    <source>
        <strain evidence="2">BH195</strain>
    </source>
</reference>
<name>A0A432XS44_9GAMM</name>
<dbReference type="Pfam" id="PF11399">
    <property type="entry name" value="DUF3192"/>
    <property type="match status" value="1"/>
</dbReference>
<dbReference type="RefSeq" id="WP_126764362.1">
    <property type="nucleotide sequence ID" value="NZ_JBHLTZ010000014.1"/>
</dbReference>
<dbReference type="OrthoDB" id="6399368at2"/>
<dbReference type="PROSITE" id="PS51257">
    <property type="entry name" value="PROKAR_LIPOPROTEIN"/>
    <property type="match status" value="1"/>
</dbReference>
<evidence type="ECO:0000313" key="2">
    <source>
        <dbReference type="Proteomes" id="UP000287198"/>
    </source>
</evidence>
<sequence length="129" mass="14087">MNRVKGAAAAAWIVLVSTGLQGCIIVADGEHGDGYSSSDFRKQEAENRRMISALSDSATVTYVRETMGTPEFANRTTVDGVRYDVLYYRTHRVEADGNTTKDECTPLVFKDGVLVGTGELAMSRIPQSY</sequence>
<accession>A0A432XS44</accession>
<protein>
    <recommendedName>
        <fullName evidence="3">DUF3192 domain-containing protein</fullName>
    </recommendedName>
</protein>
<organism evidence="1 2">
    <name type="scientific">Pseudidiomarina halophila</name>
    <dbReference type="NCBI Taxonomy" id="1449799"/>
    <lineage>
        <taxon>Bacteria</taxon>
        <taxon>Pseudomonadati</taxon>
        <taxon>Pseudomonadota</taxon>
        <taxon>Gammaproteobacteria</taxon>
        <taxon>Alteromonadales</taxon>
        <taxon>Idiomarinaceae</taxon>
        <taxon>Pseudidiomarina</taxon>
    </lineage>
</organism>
<proteinExistence type="predicted"/>
<comment type="caution">
    <text evidence="1">The sequence shown here is derived from an EMBL/GenBank/DDBJ whole genome shotgun (WGS) entry which is preliminary data.</text>
</comment>
<dbReference type="AlphaFoldDB" id="A0A432XS44"/>
<gene>
    <name evidence="1" type="ORF">CWI69_11135</name>
</gene>
<evidence type="ECO:0008006" key="3">
    <source>
        <dbReference type="Google" id="ProtNLM"/>
    </source>
</evidence>
<dbReference type="Proteomes" id="UP000287198">
    <property type="component" value="Unassembled WGS sequence"/>
</dbReference>
<dbReference type="EMBL" id="PIPW01000004">
    <property type="protein sequence ID" value="RUO51532.1"/>
    <property type="molecule type" value="Genomic_DNA"/>
</dbReference>
<dbReference type="InterPro" id="IPR021534">
    <property type="entry name" value="DUF3192"/>
</dbReference>
<evidence type="ECO:0000313" key="1">
    <source>
        <dbReference type="EMBL" id="RUO51532.1"/>
    </source>
</evidence>
<keyword evidence="2" id="KW-1185">Reference proteome</keyword>